<dbReference type="EMBL" id="JARKIK010000038">
    <property type="protein sequence ID" value="KAK8738913.1"/>
    <property type="molecule type" value="Genomic_DNA"/>
</dbReference>
<comment type="caution">
    <text evidence="2">The sequence shown here is derived from an EMBL/GenBank/DDBJ whole genome shotgun (WGS) entry which is preliminary data.</text>
</comment>
<protein>
    <submittedName>
        <fullName evidence="2">Uncharacterized protein</fullName>
    </submittedName>
</protein>
<organism evidence="2 3">
    <name type="scientific">Cherax quadricarinatus</name>
    <name type="common">Australian red claw crayfish</name>
    <dbReference type="NCBI Taxonomy" id="27406"/>
    <lineage>
        <taxon>Eukaryota</taxon>
        <taxon>Metazoa</taxon>
        <taxon>Ecdysozoa</taxon>
        <taxon>Arthropoda</taxon>
        <taxon>Crustacea</taxon>
        <taxon>Multicrustacea</taxon>
        <taxon>Malacostraca</taxon>
        <taxon>Eumalacostraca</taxon>
        <taxon>Eucarida</taxon>
        <taxon>Decapoda</taxon>
        <taxon>Pleocyemata</taxon>
        <taxon>Astacidea</taxon>
        <taxon>Parastacoidea</taxon>
        <taxon>Parastacidae</taxon>
        <taxon>Cherax</taxon>
    </lineage>
</organism>
<name>A0AAW0X2X2_CHEQU</name>
<reference evidence="2 3" key="1">
    <citation type="journal article" date="2024" name="BMC Genomics">
        <title>Genome assembly of redclaw crayfish (Cherax quadricarinatus) provides insights into its immune adaptation and hypoxia tolerance.</title>
        <authorList>
            <person name="Liu Z."/>
            <person name="Zheng J."/>
            <person name="Li H."/>
            <person name="Fang K."/>
            <person name="Wang S."/>
            <person name="He J."/>
            <person name="Zhou D."/>
            <person name="Weng S."/>
            <person name="Chi M."/>
            <person name="Gu Z."/>
            <person name="He J."/>
            <person name="Li F."/>
            <person name="Wang M."/>
        </authorList>
    </citation>
    <scope>NUCLEOTIDE SEQUENCE [LARGE SCALE GENOMIC DNA]</scope>
    <source>
        <strain evidence="2">ZL_2023a</strain>
    </source>
</reference>
<gene>
    <name evidence="2" type="ORF">OTU49_003734</name>
</gene>
<feature type="compositionally biased region" description="Polar residues" evidence="1">
    <location>
        <begin position="224"/>
        <end position="245"/>
    </location>
</feature>
<evidence type="ECO:0000313" key="3">
    <source>
        <dbReference type="Proteomes" id="UP001445076"/>
    </source>
</evidence>
<evidence type="ECO:0000313" key="2">
    <source>
        <dbReference type="EMBL" id="KAK8738913.1"/>
    </source>
</evidence>
<evidence type="ECO:0000256" key="1">
    <source>
        <dbReference type="SAM" id="MobiDB-lite"/>
    </source>
</evidence>
<proteinExistence type="predicted"/>
<accession>A0AAW0X2X2</accession>
<dbReference type="Proteomes" id="UP001445076">
    <property type="component" value="Unassembled WGS sequence"/>
</dbReference>
<feature type="region of interest" description="Disordered" evidence="1">
    <location>
        <begin position="197"/>
        <end position="249"/>
    </location>
</feature>
<dbReference type="AlphaFoldDB" id="A0AAW0X2X2"/>
<keyword evidence="3" id="KW-1185">Reference proteome</keyword>
<feature type="non-terminal residue" evidence="2">
    <location>
        <position position="303"/>
    </location>
</feature>
<sequence length="303" mass="33724">MHLSRASESPASSKLSYHDGGACRDVGINDPNLSFPFTNLASHGENLGLSVPTEVRMDSGNENDVLTVIGDCVSHPDVIVPRVNETLPSYSEDTMKSSRDWALYYCSLVTKENTAAARKGTQQHQATLNQSQDIFPTPVTESRWRVNARKEIVQCYCGNPESEKYGDLKVVQEQNPESLLLLRDSCSETRENRLCRASSQTTHSDHDHSWRAPHQTTHIDHSSLQRPTSSQQSGEQRSTPHSDYQPTRHRLCGGQLRTVHSPSQSTSESHSVTPWGRCRDTGPSWALWVLPLLLLPTVVLADT</sequence>